<dbReference type="AlphaFoldDB" id="L8X4K9"/>
<feature type="region of interest" description="Disordered" evidence="1">
    <location>
        <begin position="1"/>
        <end position="20"/>
    </location>
</feature>
<dbReference type="EMBL" id="AFRT01000526">
    <property type="protein sequence ID" value="ELU43564.1"/>
    <property type="molecule type" value="Genomic_DNA"/>
</dbReference>
<dbReference type="Proteomes" id="UP000011668">
    <property type="component" value="Unassembled WGS sequence"/>
</dbReference>
<comment type="caution">
    <text evidence="2">The sequence shown here is derived from an EMBL/GenBank/DDBJ whole genome shotgun (WGS) entry which is preliminary data.</text>
</comment>
<keyword evidence="3" id="KW-1185">Reference proteome</keyword>
<evidence type="ECO:0000313" key="2">
    <source>
        <dbReference type="EMBL" id="ELU43564.1"/>
    </source>
</evidence>
<protein>
    <submittedName>
        <fullName evidence="2">Uncharacterized protein</fullName>
    </submittedName>
</protein>
<evidence type="ECO:0000256" key="1">
    <source>
        <dbReference type="SAM" id="MobiDB-lite"/>
    </source>
</evidence>
<dbReference type="HOGENOM" id="CLU_1066275_0_0_1"/>
<proteinExistence type="predicted"/>
<reference evidence="2 3" key="1">
    <citation type="journal article" date="2013" name="Nat. Commun.">
        <title>The evolution and pathogenic mechanisms of the rice sheath blight pathogen.</title>
        <authorList>
            <person name="Zheng A."/>
            <person name="Lin R."/>
            <person name="Xu L."/>
            <person name="Qin P."/>
            <person name="Tang C."/>
            <person name="Ai P."/>
            <person name="Zhang D."/>
            <person name="Liu Y."/>
            <person name="Sun Z."/>
            <person name="Feng H."/>
            <person name="Wang Y."/>
            <person name="Chen Y."/>
            <person name="Liang X."/>
            <person name="Fu R."/>
            <person name="Li Q."/>
            <person name="Zhang J."/>
            <person name="Yu X."/>
            <person name="Xie Z."/>
            <person name="Ding L."/>
            <person name="Guan P."/>
            <person name="Tang J."/>
            <person name="Liang Y."/>
            <person name="Wang S."/>
            <person name="Deng Q."/>
            <person name="Li S."/>
            <person name="Zhu J."/>
            <person name="Wang L."/>
            <person name="Liu H."/>
            <person name="Li P."/>
        </authorList>
    </citation>
    <scope>NUCLEOTIDE SEQUENCE [LARGE SCALE GENOMIC DNA]</scope>
    <source>
        <strain evidence="3">AG-1 IA</strain>
    </source>
</reference>
<accession>L8X4K9</accession>
<organism evidence="2 3">
    <name type="scientific">Thanatephorus cucumeris (strain AG1-IA)</name>
    <name type="common">Rice sheath blight fungus</name>
    <name type="synonym">Rhizoctonia solani</name>
    <dbReference type="NCBI Taxonomy" id="983506"/>
    <lineage>
        <taxon>Eukaryota</taxon>
        <taxon>Fungi</taxon>
        <taxon>Dikarya</taxon>
        <taxon>Basidiomycota</taxon>
        <taxon>Agaricomycotina</taxon>
        <taxon>Agaricomycetes</taxon>
        <taxon>Cantharellales</taxon>
        <taxon>Ceratobasidiaceae</taxon>
        <taxon>Rhizoctonia</taxon>
        <taxon>Rhizoctonia solani AG-1</taxon>
    </lineage>
</organism>
<evidence type="ECO:0000313" key="3">
    <source>
        <dbReference type="Proteomes" id="UP000011668"/>
    </source>
</evidence>
<sequence>MDYITQGGHSRRNQKKIAREGPIPVQDLVRVRSQASGSFSLACGEERRRRCFALFHHVMLPTNDPFLQRGIHRQCPDNMYTNTLSDYLKIYPQLQAFRKSMCVHSKMGFKRRKQSRGNSSISPESRAASGLVWKIEWLTGQSNVIMYATACVSYWLFEFVIDCLISVDLVDTANRAAEARGDWNQPLRLRISNGEECPTLDGSGIDSVFEAWYLHVPDVPPGRMYVWRGLSEWVRFTFSWKAKEYDDKVKIVGSPEYEGME</sequence>
<gene>
    <name evidence="2" type="ORF">AG1IA_02381</name>
</gene>
<name>L8X4K9_THACA</name>